<dbReference type="GO" id="GO:0051537">
    <property type="term" value="F:2 iron, 2 sulfur cluster binding"/>
    <property type="evidence" value="ECO:0007669"/>
    <property type="project" value="UniProtKB-KW"/>
</dbReference>
<protein>
    <recommendedName>
        <fullName evidence="6">Iron-binding zinc finger CDGSH type domain-containing protein</fullName>
    </recommendedName>
</protein>
<evidence type="ECO:0000256" key="1">
    <source>
        <dbReference type="ARBA" id="ARBA00022714"/>
    </source>
</evidence>
<evidence type="ECO:0000256" key="3">
    <source>
        <dbReference type="ARBA" id="ARBA00023004"/>
    </source>
</evidence>
<comment type="caution">
    <text evidence="7">The sequence shown here is derived from an EMBL/GenBank/DDBJ whole genome shotgun (WGS) entry which is preliminary data.</text>
</comment>
<dbReference type="InterPro" id="IPR052950">
    <property type="entry name" value="CISD"/>
</dbReference>
<keyword evidence="2" id="KW-0479">Metal-binding</keyword>
<dbReference type="Gene3D" id="3.40.5.90">
    <property type="entry name" value="CDGSH iron-sulfur domain, mitoNEET-type"/>
    <property type="match status" value="1"/>
</dbReference>
<sequence length="88" mass="10121">MEENKKRIDDFSEIPCEEIYSVPLQKGKAYSLCACGRSRKKPFCDGSHIGTKIKPVLFLPEHTTEYTFCICKGSCQQPKNSDYTHLDW</sequence>
<organism evidence="7 8">
    <name type="scientific">Blepharisma stoltei</name>
    <dbReference type="NCBI Taxonomy" id="1481888"/>
    <lineage>
        <taxon>Eukaryota</taxon>
        <taxon>Sar</taxon>
        <taxon>Alveolata</taxon>
        <taxon>Ciliophora</taxon>
        <taxon>Postciliodesmatophora</taxon>
        <taxon>Heterotrichea</taxon>
        <taxon>Heterotrichida</taxon>
        <taxon>Blepharismidae</taxon>
        <taxon>Blepharisma</taxon>
    </lineage>
</organism>
<name>A0AAU9JKD5_9CILI</name>
<evidence type="ECO:0000256" key="5">
    <source>
        <dbReference type="ARBA" id="ARBA00034078"/>
    </source>
</evidence>
<proteinExistence type="predicted"/>
<feature type="domain" description="Iron-binding zinc finger CDGSH type" evidence="6">
    <location>
        <begin position="17"/>
        <end position="54"/>
    </location>
</feature>
<keyword evidence="8" id="KW-1185">Reference proteome</keyword>
<dbReference type="InterPro" id="IPR018967">
    <property type="entry name" value="FeS-contain_CDGSH-typ"/>
</dbReference>
<dbReference type="Proteomes" id="UP001162131">
    <property type="component" value="Unassembled WGS sequence"/>
</dbReference>
<reference evidence="7" key="1">
    <citation type="submission" date="2021-09" db="EMBL/GenBank/DDBJ databases">
        <authorList>
            <consortium name="AG Swart"/>
            <person name="Singh M."/>
            <person name="Singh A."/>
            <person name="Seah K."/>
            <person name="Emmerich C."/>
        </authorList>
    </citation>
    <scope>NUCLEOTIDE SEQUENCE</scope>
    <source>
        <strain evidence="7">ATCC30299</strain>
    </source>
</reference>
<dbReference type="EMBL" id="CAJZBQ010000040">
    <property type="protein sequence ID" value="CAG9326168.1"/>
    <property type="molecule type" value="Genomic_DNA"/>
</dbReference>
<evidence type="ECO:0000256" key="4">
    <source>
        <dbReference type="ARBA" id="ARBA00023014"/>
    </source>
</evidence>
<evidence type="ECO:0000313" key="7">
    <source>
        <dbReference type="EMBL" id="CAG9326168.1"/>
    </source>
</evidence>
<accession>A0AAU9JKD5</accession>
<dbReference type="PANTHER" id="PTHR46491">
    <property type="entry name" value="CDGSH IRON SULFUR DOMAIN PROTEIN HOMOLOG"/>
    <property type="match status" value="1"/>
</dbReference>
<dbReference type="SMART" id="SM00704">
    <property type="entry name" value="ZnF_CDGSH"/>
    <property type="match status" value="1"/>
</dbReference>
<dbReference type="GO" id="GO:0046872">
    <property type="term" value="F:metal ion binding"/>
    <property type="evidence" value="ECO:0007669"/>
    <property type="project" value="UniProtKB-KW"/>
</dbReference>
<keyword evidence="3" id="KW-0408">Iron</keyword>
<dbReference type="Pfam" id="PF09360">
    <property type="entry name" value="zf-CDGSH"/>
    <property type="match status" value="1"/>
</dbReference>
<gene>
    <name evidence="7" type="ORF">BSTOLATCC_MIC40601</name>
</gene>
<evidence type="ECO:0000313" key="8">
    <source>
        <dbReference type="Proteomes" id="UP001162131"/>
    </source>
</evidence>
<evidence type="ECO:0000256" key="2">
    <source>
        <dbReference type="ARBA" id="ARBA00022723"/>
    </source>
</evidence>
<dbReference type="GO" id="GO:0005739">
    <property type="term" value="C:mitochondrion"/>
    <property type="evidence" value="ECO:0007669"/>
    <property type="project" value="TreeGrafter"/>
</dbReference>
<keyword evidence="4" id="KW-0411">Iron-sulfur</keyword>
<evidence type="ECO:0000259" key="6">
    <source>
        <dbReference type="SMART" id="SM00704"/>
    </source>
</evidence>
<comment type="cofactor">
    <cofactor evidence="5">
        <name>[2Fe-2S] cluster</name>
        <dbReference type="ChEBI" id="CHEBI:190135"/>
    </cofactor>
</comment>
<dbReference type="PANTHER" id="PTHR46491:SF3">
    <property type="entry name" value="CDGSH IRON-SULFUR DOMAIN-CONTAINING PROTEIN 3, MITOCHONDRIAL"/>
    <property type="match status" value="1"/>
</dbReference>
<keyword evidence="1" id="KW-0001">2Fe-2S</keyword>
<dbReference type="AlphaFoldDB" id="A0AAU9JKD5"/>
<dbReference type="InterPro" id="IPR042216">
    <property type="entry name" value="MitoNEET_CISD"/>
</dbReference>